<protein>
    <submittedName>
        <fullName evidence="2">Twin-arginine translocation signal domain-containing protein</fullName>
    </submittedName>
</protein>
<dbReference type="AlphaFoldDB" id="A0A9E6PR19"/>
<name>A0A9E6PR19_9PSED</name>
<evidence type="ECO:0000313" key="3">
    <source>
        <dbReference type="Proteomes" id="UP000634530"/>
    </source>
</evidence>
<dbReference type="EMBL" id="CP077093">
    <property type="protein sequence ID" value="QXI31190.1"/>
    <property type="molecule type" value="Genomic_DNA"/>
</dbReference>
<keyword evidence="3" id="KW-1185">Reference proteome</keyword>
<dbReference type="RefSeq" id="WP_186677034.1">
    <property type="nucleotide sequence ID" value="NZ_CP077093.1"/>
</dbReference>
<evidence type="ECO:0000256" key="1">
    <source>
        <dbReference type="ARBA" id="ARBA00022729"/>
    </source>
</evidence>
<keyword evidence="1" id="KW-0732">Signal</keyword>
<proteinExistence type="predicted"/>
<accession>A0A9E6PR19</accession>
<dbReference type="KEGG" id="pvw:HU752_015185"/>
<dbReference type="InterPro" id="IPR006311">
    <property type="entry name" value="TAT_signal"/>
</dbReference>
<reference evidence="2 3" key="2">
    <citation type="journal article" date="2021" name="Microorganisms">
        <title>The Ever-Expanding Pseudomonas Genus: Description of 43 New Species and Partition of the Pseudomonas putida Group.</title>
        <authorList>
            <person name="Girard L."/>
            <person name="Lood C."/>
            <person name="Hofte M."/>
            <person name="Vandamme P."/>
            <person name="Rokni-Zadeh H."/>
            <person name="van Noort V."/>
            <person name="Lavigne R."/>
            <person name="De Mot R."/>
        </authorList>
    </citation>
    <scope>NUCLEOTIDE SEQUENCE [LARGE SCALE GENOMIC DNA]</scope>
    <source>
        <strain evidence="2 3">RW8P3</strain>
    </source>
</reference>
<dbReference type="InterPro" id="IPR019546">
    <property type="entry name" value="TAT_signal_bac_arc"/>
</dbReference>
<dbReference type="NCBIfam" id="TIGR01409">
    <property type="entry name" value="TAT_signal_seq"/>
    <property type="match status" value="1"/>
</dbReference>
<dbReference type="PROSITE" id="PS51318">
    <property type="entry name" value="TAT"/>
    <property type="match status" value="1"/>
</dbReference>
<dbReference type="Proteomes" id="UP000634530">
    <property type="component" value="Chromosome"/>
</dbReference>
<reference evidence="2 3" key="1">
    <citation type="journal article" date="2020" name="Microorganisms">
        <title>Reliable Identification of Environmental Pseudomonas Isolates Using the rpoD Gene.</title>
        <authorList>
            <consortium name="The Broad Institute Genome Sequencing Platform"/>
            <person name="Girard L."/>
            <person name="Lood C."/>
            <person name="Rokni-Zadeh H."/>
            <person name="van Noort V."/>
            <person name="Lavigne R."/>
            <person name="De Mot R."/>
        </authorList>
    </citation>
    <scope>NUCLEOTIDE SEQUENCE [LARGE SCALE GENOMIC DNA]</scope>
    <source>
        <strain evidence="2 3">RW8P3</strain>
    </source>
</reference>
<organism evidence="2 3">
    <name type="scientific">Pseudomonas vanderleydeniana</name>
    <dbReference type="NCBI Taxonomy" id="2745495"/>
    <lineage>
        <taxon>Bacteria</taxon>
        <taxon>Pseudomonadati</taxon>
        <taxon>Pseudomonadota</taxon>
        <taxon>Gammaproteobacteria</taxon>
        <taxon>Pseudomonadales</taxon>
        <taxon>Pseudomonadaceae</taxon>
        <taxon>Pseudomonas</taxon>
    </lineage>
</organism>
<evidence type="ECO:0000313" key="2">
    <source>
        <dbReference type="EMBL" id="QXI31190.1"/>
    </source>
</evidence>
<sequence length="54" mass="5840">MNSTRQQTPDKDRRRFLKQTGVIAGGIATPAMLPSAMAGTEQTMAKTIQHPPSD</sequence>
<gene>
    <name evidence="2" type="ORF">HU752_015185</name>
</gene>